<dbReference type="AlphaFoldDB" id="A0A2G5UVC3"/>
<feature type="region of interest" description="Disordered" evidence="1">
    <location>
        <begin position="180"/>
        <end position="248"/>
    </location>
</feature>
<keyword evidence="3" id="KW-1185">Reference proteome</keyword>
<evidence type="ECO:0000256" key="1">
    <source>
        <dbReference type="SAM" id="MobiDB-lite"/>
    </source>
</evidence>
<evidence type="ECO:0000313" key="3">
    <source>
        <dbReference type="Proteomes" id="UP000230233"/>
    </source>
</evidence>
<sequence>MSAPPAPVDGFTMMDRVLTSLRLQGTDLRNPSLSISSFLAWGPGVLRMEFPAAEFMERDVVDGLSLMRTALEVSRAAWEMSLDEPAQLAYQDVNFHRILQLPNRHEKISIVAHTFPAPPPALQQLEYSATVARGGVYITIMNGSSLIRVLPPPPPTLNSPRVINDSVLPIRVAPVPVPVPPIQQESGHPIAAPRPSKTQLRKERKARTLLRIAREKEEREKREQAMLSAPGPSGVQPIVKAEDGATMP</sequence>
<reference evidence="3" key="1">
    <citation type="submission" date="2017-10" db="EMBL/GenBank/DDBJ databases">
        <title>Rapid genome shrinkage in a self-fertile nematode reveals novel sperm competition proteins.</title>
        <authorList>
            <person name="Yin D."/>
            <person name="Schwarz E.M."/>
            <person name="Thomas C.G."/>
            <person name="Felde R.L."/>
            <person name="Korf I.F."/>
            <person name="Cutter A.D."/>
            <person name="Schartner C.M."/>
            <person name="Ralston E.J."/>
            <person name="Meyer B.J."/>
            <person name="Haag E.S."/>
        </authorList>
    </citation>
    <scope>NUCLEOTIDE SEQUENCE [LARGE SCALE GENOMIC DNA]</scope>
    <source>
        <strain evidence="3">JU1422</strain>
    </source>
</reference>
<gene>
    <name evidence="2" type="primary">Cnig_chr_II.g4098</name>
    <name evidence="2" type="ORF">B9Z55_004098</name>
</gene>
<dbReference type="Proteomes" id="UP000230233">
    <property type="component" value="Chromosome II"/>
</dbReference>
<comment type="caution">
    <text evidence="2">The sequence shown here is derived from an EMBL/GenBank/DDBJ whole genome shotgun (WGS) entry which is preliminary data.</text>
</comment>
<accession>A0A2G5UVC3</accession>
<protein>
    <submittedName>
        <fullName evidence="2">Uncharacterized protein</fullName>
    </submittedName>
</protein>
<organism evidence="2 3">
    <name type="scientific">Caenorhabditis nigoni</name>
    <dbReference type="NCBI Taxonomy" id="1611254"/>
    <lineage>
        <taxon>Eukaryota</taxon>
        <taxon>Metazoa</taxon>
        <taxon>Ecdysozoa</taxon>
        <taxon>Nematoda</taxon>
        <taxon>Chromadorea</taxon>
        <taxon>Rhabditida</taxon>
        <taxon>Rhabditina</taxon>
        <taxon>Rhabditomorpha</taxon>
        <taxon>Rhabditoidea</taxon>
        <taxon>Rhabditidae</taxon>
        <taxon>Peloderinae</taxon>
        <taxon>Caenorhabditis</taxon>
    </lineage>
</organism>
<feature type="compositionally biased region" description="Basic and acidic residues" evidence="1">
    <location>
        <begin position="212"/>
        <end position="224"/>
    </location>
</feature>
<name>A0A2G5UVC3_9PELO</name>
<proteinExistence type="predicted"/>
<dbReference type="EMBL" id="PDUG01000002">
    <property type="protein sequence ID" value="PIC43311.1"/>
    <property type="molecule type" value="Genomic_DNA"/>
</dbReference>
<evidence type="ECO:0000313" key="2">
    <source>
        <dbReference type="EMBL" id="PIC43311.1"/>
    </source>
</evidence>